<feature type="transmembrane region" description="Helical" evidence="1">
    <location>
        <begin position="21"/>
        <end position="39"/>
    </location>
</feature>
<accession>X1S975</accession>
<reference evidence="2" key="1">
    <citation type="journal article" date="2014" name="Front. Microbiol.">
        <title>High frequency of phylogenetically diverse reductive dehalogenase-homologous genes in deep subseafloor sedimentary metagenomes.</title>
        <authorList>
            <person name="Kawai M."/>
            <person name="Futagami T."/>
            <person name="Toyoda A."/>
            <person name="Takaki Y."/>
            <person name="Nishi S."/>
            <person name="Hori S."/>
            <person name="Arai W."/>
            <person name="Tsubouchi T."/>
            <person name="Morono Y."/>
            <person name="Uchiyama I."/>
            <person name="Ito T."/>
            <person name="Fujiyama A."/>
            <person name="Inagaki F."/>
            <person name="Takami H."/>
        </authorList>
    </citation>
    <scope>NUCLEOTIDE SEQUENCE</scope>
    <source>
        <strain evidence="2">Expedition CK06-06</strain>
    </source>
</reference>
<organism evidence="2">
    <name type="scientific">marine sediment metagenome</name>
    <dbReference type="NCBI Taxonomy" id="412755"/>
    <lineage>
        <taxon>unclassified sequences</taxon>
        <taxon>metagenomes</taxon>
        <taxon>ecological metagenomes</taxon>
    </lineage>
</organism>
<protein>
    <submittedName>
        <fullName evidence="2">Uncharacterized protein</fullName>
    </submittedName>
</protein>
<dbReference type="EMBL" id="BARV01044540">
    <property type="protein sequence ID" value="GAI71955.1"/>
    <property type="molecule type" value="Genomic_DNA"/>
</dbReference>
<evidence type="ECO:0000313" key="2">
    <source>
        <dbReference type="EMBL" id="GAI71955.1"/>
    </source>
</evidence>
<evidence type="ECO:0000256" key="1">
    <source>
        <dbReference type="SAM" id="Phobius"/>
    </source>
</evidence>
<feature type="non-terminal residue" evidence="2">
    <location>
        <position position="1"/>
    </location>
</feature>
<gene>
    <name evidence="2" type="ORF">S06H3_65847</name>
</gene>
<keyword evidence="1" id="KW-1133">Transmembrane helix</keyword>
<sequence length="55" mass="6061">SSTTKSTCLIGFIRIGGLGKVVVGIQVALILIVLLLIIWTNLTNYRLMYIQTELP</sequence>
<keyword evidence="1" id="KW-0472">Membrane</keyword>
<name>X1S975_9ZZZZ</name>
<comment type="caution">
    <text evidence="2">The sequence shown here is derived from an EMBL/GenBank/DDBJ whole genome shotgun (WGS) entry which is preliminary data.</text>
</comment>
<dbReference type="AlphaFoldDB" id="X1S975"/>
<keyword evidence="1" id="KW-0812">Transmembrane</keyword>
<proteinExistence type="predicted"/>